<dbReference type="Pfam" id="PF01805">
    <property type="entry name" value="Surp"/>
    <property type="match status" value="1"/>
</dbReference>
<dbReference type="GO" id="GO:0005634">
    <property type="term" value="C:nucleus"/>
    <property type="evidence" value="ECO:0007669"/>
    <property type="project" value="TreeGrafter"/>
</dbReference>
<evidence type="ECO:0000256" key="1">
    <source>
        <dbReference type="SAM" id="MobiDB-lite"/>
    </source>
</evidence>
<feature type="domain" description="SURP motif" evidence="2">
    <location>
        <begin position="120"/>
        <end position="164"/>
    </location>
</feature>
<feature type="compositionally biased region" description="Low complexity" evidence="1">
    <location>
        <begin position="67"/>
        <end position="77"/>
    </location>
</feature>
<feature type="compositionally biased region" description="Basic and acidic residues" evidence="1">
    <location>
        <begin position="341"/>
        <end position="351"/>
    </location>
</feature>
<sequence>MGCIQCIYIYIYTYSSNHMSYHRSNSGSNQNSNRGGAGLRRQRSPSPDAHPQHASYNSGSGGGGSYGLSQSYRSQPQQRRHSPPHRPPFRRRREDMPYTIPDIAPRLHVPHELPVDVTAFLDLIAFYVVQGGPTAEEEIMKREENNSHFAFLHAPWNDPMQLYYRWRLYSLLQGDTLLKWRTEPYQIERGNEAYVWVPPPAIPSGPECLLDAFQTHTSVYKGSDKNKDLNWKESPQPVPSASWLSRMSVSEGAFFVTLEKPAAAEWQQLLRMEHHVTELAALHGMPLEERVKALTAILLDGELIAQRMVFAIEHQKAALHLLSLVLDEVVRLAYDSAKPLRPTDGHDDEASRGNCSPMNRSQSGDLDSSPCGDEAFYAAARCCMCLSYLFTLNDIGKNGGAAPLTEEEIVAIAPSYEKRCSGTSATYNTTTTTGNDNNNSNSNNNSTGGGTACLTLATGSEAPHAAASTGMSTHTLPLNLPLPASAATGTMMPSSFSSLRLLNRALEKIMPTLIEATLFVALCTVQQYGSLLVDNARETSRSSAKPPGAEELEGILPLDIDQAAYVHVQVKLSAARATTSGTNTSTSGTGTATNSSLSISAAPTKCTPASAVTHLKKEDRDAVCMIAMLLISWLKQLCSSWADADVIGNRCWSTLLTKYVYLLSQPIETT</sequence>
<dbReference type="EMBL" id="AAHK01000409">
    <property type="protein sequence ID" value="EAN92730.1"/>
    <property type="molecule type" value="Genomic_DNA"/>
</dbReference>
<proteinExistence type="predicted"/>
<keyword evidence="4" id="KW-1185">Reference proteome</keyword>
<gene>
    <name evidence="3" type="ORF">Tc00.1047053510609.130</name>
</gene>
<dbReference type="PROSITE" id="PS50128">
    <property type="entry name" value="SURP"/>
    <property type="match status" value="1"/>
</dbReference>
<dbReference type="PANTHER" id="PTHR23140">
    <property type="entry name" value="RNA PROCESSING PROTEIN LD23810P"/>
    <property type="match status" value="1"/>
</dbReference>
<feature type="region of interest" description="Disordered" evidence="1">
    <location>
        <begin position="427"/>
        <end position="446"/>
    </location>
</feature>
<dbReference type="GO" id="GO:0006396">
    <property type="term" value="P:RNA processing"/>
    <property type="evidence" value="ECO:0007669"/>
    <property type="project" value="InterPro"/>
</dbReference>
<protein>
    <recommendedName>
        <fullName evidence="2">SURP motif domain-containing protein</fullName>
    </recommendedName>
</protein>
<dbReference type="InParanoid" id="Q4DJL8"/>
<reference evidence="3 4" key="1">
    <citation type="journal article" date="2005" name="Science">
        <title>The genome sequence of Trypanosoma cruzi, etiologic agent of Chagas disease.</title>
        <authorList>
            <person name="El-Sayed N.M."/>
            <person name="Myler P.J."/>
            <person name="Bartholomeu D.C."/>
            <person name="Nilsson D."/>
            <person name="Aggarwal G."/>
            <person name="Tran A.N."/>
            <person name="Ghedin E."/>
            <person name="Worthey E.A."/>
            <person name="Delcher A.L."/>
            <person name="Blandin G."/>
            <person name="Westenberger S.J."/>
            <person name="Caler E."/>
            <person name="Cerqueira G.C."/>
            <person name="Branche C."/>
            <person name="Haas B."/>
            <person name="Anupama A."/>
            <person name="Arner E."/>
            <person name="Aslund L."/>
            <person name="Attipoe P."/>
            <person name="Bontempi E."/>
            <person name="Bringaud F."/>
            <person name="Burton P."/>
            <person name="Cadag E."/>
            <person name="Campbell D.A."/>
            <person name="Carrington M."/>
            <person name="Crabtree J."/>
            <person name="Darban H."/>
            <person name="da Silveira J.F."/>
            <person name="de Jong P."/>
            <person name="Edwards K."/>
            <person name="Englund P.T."/>
            <person name="Fazelina G."/>
            <person name="Feldblyum T."/>
            <person name="Ferella M."/>
            <person name="Frasch A.C."/>
            <person name="Gull K."/>
            <person name="Horn D."/>
            <person name="Hou L."/>
            <person name="Huang Y."/>
            <person name="Kindlund E."/>
            <person name="Klingbeil M."/>
            <person name="Kluge S."/>
            <person name="Koo H."/>
            <person name="Lacerda D."/>
            <person name="Levin M.J."/>
            <person name="Lorenzi H."/>
            <person name="Louie T."/>
            <person name="Machado C.R."/>
            <person name="McCulloch R."/>
            <person name="McKenna A."/>
            <person name="Mizuno Y."/>
            <person name="Mottram J.C."/>
            <person name="Nelson S."/>
            <person name="Ochaya S."/>
            <person name="Osoegawa K."/>
            <person name="Pai G."/>
            <person name="Parsons M."/>
            <person name="Pentony M."/>
            <person name="Pettersson U."/>
            <person name="Pop M."/>
            <person name="Ramirez J.L."/>
            <person name="Rinta J."/>
            <person name="Robertson L."/>
            <person name="Salzberg S.L."/>
            <person name="Sanchez D.O."/>
            <person name="Seyler A."/>
            <person name="Sharma R."/>
            <person name="Shetty J."/>
            <person name="Simpson A.J."/>
            <person name="Sisk E."/>
            <person name="Tammi M.T."/>
            <person name="Tarleton R."/>
            <person name="Teixeira S."/>
            <person name="Van Aken S."/>
            <person name="Vogt C."/>
            <person name="Ward P.N."/>
            <person name="Wickstead B."/>
            <person name="Wortman J."/>
            <person name="White O."/>
            <person name="Fraser C.M."/>
            <person name="Stuart K.D."/>
            <person name="Andersson B."/>
        </authorList>
    </citation>
    <scope>NUCLEOTIDE SEQUENCE [LARGE SCALE GENOMIC DNA]</scope>
    <source>
        <strain evidence="3 4">CL Brener</strain>
    </source>
</reference>
<dbReference type="AlphaFoldDB" id="Q4DJL8"/>
<dbReference type="SMR" id="Q4DJL8"/>
<organism evidence="3 4">
    <name type="scientific">Trypanosoma cruzi (strain CL Brener)</name>
    <dbReference type="NCBI Taxonomy" id="353153"/>
    <lineage>
        <taxon>Eukaryota</taxon>
        <taxon>Discoba</taxon>
        <taxon>Euglenozoa</taxon>
        <taxon>Kinetoplastea</taxon>
        <taxon>Metakinetoplastina</taxon>
        <taxon>Trypanosomatida</taxon>
        <taxon>Trypanosomatidae</taxon>
        <taxon>Trypanosoma</taxon>
        <taxon>Schizotrypanum</taxon>
    </lineage>
</organism>
<dbReference type="GeneID" id="3546140"/>
<evidence type="ECO:0000259" key="2">
    <source>
        <dbReference type="PROSITE" id="PS50128"/>
    </source>
</evidence>
<dbReference type="STRING" id="353153.Q4DJL8"/>
<dbReference type="InterPro" id="IPR051485">
    <property type="entry name" value="SR-CTD_assoc_factor"/>
</dbReference>
<feature type="region of interest" description="Disordered" evidence="1">
    <location>
        <begin position="22"/>
        <end position="95"/>
    </location>
</feature>
<dbReference type="InterPro" id="IPR000061">
    <property type="entry name" value="Surp"/>
</dbReference>
<feature type="region of interest" description="Disordered" evidence="1">
    <location>
        <begin position="338"/>
        <end position="369"/>
    </location>
</feature>
<dbReference type="PANTHER" id="PTHR23140:SF0">
    <property type="entry name" value="U2 SNRNP-ASSOCIATED SURP MOTIF-CONTAINING PROTEIN"/>
    <property type="match status" value="1"/>
</dbReference>
<accession>Q4DJL8</accession>
<dbReference type="eggNOG" id="KOG0151">
    <property type="taxonomic scope" value="Eukaryota"/>
</dbReference>
<dbReference type="SMART" id="SM00648">
    <property type="entry name" value="SWAP"/>
    <property type="match status" value="1"/>
</dbReference>
<feature type="compositionally biased region" description="Basic residues" evidence="1">
    <location>
        <begin position="78"/>
        <end position="91"/>
    </location>
</feature>
<feature type="compositionally biased region" description="Low complexity" evidence="1">
    <location>
        <begin position="24"/>
        <end position="34"/>
    </location>
</feature>
<dbReference type="PaxDb" id="353153-Q4DJL8"/>
<name>Q4DJL8_TRYCC</name>
<evidence type="ECO:0000313" key="3">
    <source>
        <dbReference type="EMBL" id="EAN92730.1"/>
    </source>
</evidence>
<dbReference type="OMA" id="FAVEHQK"/>
<dbReference type="InterPro" id="IPR035967">
    <property type="entry name" value="SWAP/Surp_sf"/>
</dbReference>
<dbReference type="SUPFAM" id="SSF109905">
    <property type="entry name" value="Surp module (SWAP domain)"/>
    <property type="match status" value="1"/>
</dbReference>
<dbReference type="Proteomes" id="UP000002296">
    <property type="component" value="Unassembled WGS sequence"/>
</dbReference>
<dbReference type="Gene3D" id="1.10.10.790">
    <property type="entry name" value="Surp module"/>
    <property type="match status" value="1"/>
</dbReference>
<dbReference type="GO" id="GO:0003723">
    <property type="term" value="F:RNA binding"/>
    <property type="evidence" value="ECO:0007669"/>
    <property type="project" value="InterPro"/>
</dbReference>
<comment type="caution">
    <text evidence="3">The sequence shown here is derived from an EMBL/GenBank/DDBJ whole genome shotgun (WGS) entry which is preliminary data.</text>
</comment>
<dbReference type="KEGG" id="tcr:510609.130"/>
<evidence type="ECO:0000313" key="4">
    <source>
        <dbReference type="Proteomes" id="UP000002296"/>
    </source>
</evidence>
<dbReference type="RefSeq" id="XP_814581.1">
    <property type="nucleotide sequence ID" value="XM_809488.1"/>
</dbReference>
<feature type="compositionally biased region" description="Polar residues" evidence="1">
    <location>
        <begin position="353"/>
        <end position="366"/>
    </location>
</feature>